<accession>A0A220VB97</accession>
<gene>
    <name evidence="1" type="ORF">CF386_00130</name>
</gene>
<dbReference type="EMBL" id="CP022355">
    <property type="protein sequence ID" value="ASK77609.1"/>
    <property type="molecule type" value="Genomic_DNA"/>
</dbReference>
<dbReference type="Proteomes" id="UP000242175">
    <property type="component" value="Chromosome large"/>
</dbReference>
<name>A0A220VB97_9GAMM</name>
<evidence type="ECO:0008006" key="3">
    <source>
        <dbReference type="Google" id="ProtNLM"/>
    </source>
</evidence>
<protein>
    <recommendedName>
        <fullName evidence="3">EAL domain-containing protein</fullName>
    </recommendedName>
</protein>
<proteinExistence type="predicted"/>
<evidence type="ECO:0000313" key="1">
    <source>
        <dbReference type="EMBL" id="ASK77609.1"/>
    </source>
</evidence>
<dbReference type="RefSeq" id="WP_089072519.1">
    <property type="nucleotide sequence ID" value="NZ_CBCSAM010000001.1"/>
</dbReference>
<keyword evidence="2" id="KW-1185">Reference proteome</keyword>
<dbReference type="AlphaFoldDB" id="A0A220VB97"/>
<sequence length="267" mass="31823">MDKLKTIEQVERYIYQLLPQKGKNNDEVTLLNNINYSKCCHASQAIRKMDTHEVRYYHLTLRMDQQAVQSPFKLNLSPSFLCSFDLLSLYIAIKDLQVYEKYKFDLPNIKRVVPIRLETLAWPNCKYLLSQLRMFHGKYLAQIIPSVQITKENFSEISFQFNINSLKNHFEEIWYELDYQYSPLDVLYIQLPDLVKFILQPNQEIDENLQHTFLKRLQKHNLPFVVGRIDSSKTLNEFKLKGSSFYFGFIKDYPACNHLDPFHRLYS</sequence>
<dbReference type="OrthoDB" id="5812606at2"/>
<reference evidence="1 2" key="1">
    <citation type="journal article" date="2016" name="Int. J. Syst. Evol. Microbiol.">
        <title>Paraphotobacterium marinum gen. nov., sp. nov., a member of the family Vibrionaceae, isolated from surface seawater.</title>
        <authorList>
            <person name="Huang Z."/>
            <person name="Dong C."/>
            <person name="Shao Z."/>
        </authorList>
    </citation>
    <scope>NUCLEOTIDE SEQUENCE [LARGE SCALE GENOMIC DNA]</scope>
    <source>
        <strain evidence="1 2">NSCS20N07D</strain>
    </source>
</reference>
<dbReference type="KEGG" id="pmai:CF386_00130"/>
<organism evidence="1 2">
    <name type="scientific">Paraphotobacterium marinum</name>
    <dbReference type="NCBI Taxonomy" id="1755811"/>
    <lineage>
        <taxon>Bacteria</taxon>
        <taxon>Pseudomonadati</taxon>
        <taxon>Pseudomonadota</taxon>
        <taxon>Gammaproteobacteria</taxon>
        <taxon>Vibrionales</taxon>
        <taxon>Vibrionaceae</taxon>
        <taxon>Paraphotobacterium</taxon>
    </lineage>
</organism>
<evidence type="ECO:0000313" key="2">
    <source>
        <dbReference type="Proteomes" id="UP000242175"/>
    </source>
</evidence>